<feature type="domain" description="Thioredoxin-like fold" evidence="3">
    <location>
        <begin position="1"/>
        <end position="76"/>
    </location>
</feature>
<evidence type="ECO:0000256" key="1">
    <source>
        <dbReference type="PIRSR" id="PIRSR037031-50"/>
    </source>
</evidence>
<protein>
    <submittedName>
        <fullName evidence="4">Small redox-active disulfide protein 2</fullName>
    </submittedName>
</protein>
<accession>A0A1H3JZN6</accession>
<dbReference type="STRING" id="159292.SAMN05192546_102151"/>
<dbReference type="InterPro" id="IPR012336">
    <property type="entry name" value="Thioredoxin-like_fold"/>
</dbReference>
<organism evidence="4 5">
    <name type="scientific">Tindallia californiensis</name>
    <dbReference type="NCBI Taxonomy" id="159292"/>
    <lineage>
        <taxon>Bacteria</taxon>
        <taxon>Bacillati</taxon>
        <taxon>Bacillota</taxon>
        <taxon>Clostridia</taxon>
        <taxon>Peptostreptococcales</taxon>
        <taxon>Tindalliaceae</taxon>
        <taxon>Tindallia</taxon>
    </lineage>
</organism>
<gene>
    <name evidence="4" type="ORF">SAMN05192546_102151</name>
</gene>
<evidence type="ECO:0000256" key="2">
    <source>
        <dbReference type="PIRSR" id="PIRSR037031-51"/>
    </source>
</evidence>
<evidence type="ECO:0000259" key="3">
    <source>
        <dbReference type="Pfam" id="PF13192"/>
    </source>
</evidence>
<proteinExistence type="predicted"/>
<keyword evidence="5" id="KW-1185">Reference proteome</keyword>
<dbReference type="OrthoDB" id="9800630at2"/>
<dbReference type="InterPro" id="IPR005243">
    <property type="entry name" value="THIRX-like_proc"/>
</dbReference>
<evidence type="ECO:0000313" key="4">
    <source>
        <dbReference type="EMBL" id="SDY44724.1"/>
    </source>
</evidence>
<feature type="disulfide bond" description="Redox-active" evidence="2">
    <location>
        <begin position="10"/>
        <end position="13"/>
    </location>
</feature>
<dbReference type="Pfam" id="PF13192">
    <property type="entry name" value="Thioredoxin_3"/>
    <property type="match status" value="1"/>
</dbReference>
<dbReference type="PIRSF" id="PIRSF037031">
    <property type="entry name" value="Redox_disulphide_2"/>
    <property type="match status" value="1"/>
</dbReference>
<keyword evidence="2" id="KW-1015">Disulfide bond</keyword>
<dbReference type="PANTHER" id="PTHR36450">
    <property type="entry name" value="THIOREDOXIN"/>
    <property type="match status" value="1"/>
</dbReference>
<name>A0A1H3JZN6_9FIRM</name>
<dbReference type="NCBIfam" id="TIGR00412">
    <property type="entry name" value="redox_disulf_2"/>
    <property type="match status" value="1"/>
</dbReference>
<dbReference type="Proteomes" id="UP000199230">
    <property type="component" value="Unassembled WGS sequence"/>
</dbReference>
<dbReference type="RefSeq" id="WP_093310904.1">
    <property type="nucleotide sequence ID" value="NZ_FNPV01000002.1"/>
</dbReference>
<sequence length="78" mass="8418">MEIKILGTGCEKCSVLESNAKEAAKLLGMAAQFEKVQDLSDIMSYGVMKTPALVIDGNVEVMGKLATVEEIKSILEKK</sequence>
<keyword evidence="2" id="KW-0676">Redox-active center</keyword>
<dbReference type="SUPFAM" id="SSF52833">
    <property type="entry name" value="Thioredoxin-like"/>
    <property type="match status" value="1"/>
</dbReference>
<feature type="active site" description="Nucleophile" evidence="1">
    <location>
        <position position="13"/>
    </location>
</feature>
<dbReference type="PANTHER" id="PTHR36450:SF1">
    <property type="entry name" value="THIOREDOXIN"/>
    <property type="match status" value="1"/>
</dbReference>
<reference evidence="4 5" key="1">
    <citation type="submission" date="2016-10" db="EMBL/GenBank/DDBJ databases">
        <authorList>
            <person name="de Groot N.N."/>
        </authorList>
    </citation>
    <scope>NUCLEOTIDE SEQUENCE [LARGE SCALE GENOMIC DNA]</scope>
    <source>
        <strain evidence="4 5">APO</strain>
    </source>
</reference>
<dbReference type="InterPro" id="IPR036249">
    <property type="entry name" value="Thioredoxin-like_sf"/>
</dbReference>
<feature type="active site" description="Nucleophile" evidence="1">
    <location>
        <position position="10"/>
    </location>
</feature>
<dbReference type="AlphaFoldDB" id="A0A1H3JZN6"/>
<dbReference type="Gene3D" id="3.40.30.10">
    <property type="entry name" value="Glutaredoxin"/>
    <property type="match status" value="1"/>
</dbReference>
<dbReference type="EMBL" id="FNPV01000002">
    <property type="protein sequence ID" value="SDY44724.1"/>
    <property type="molecule type" value="Genomic_DNA"/>
</dbReference>
<evidence type="ECO:0000313" key="5">
    <source>
        <dbReference type="Proteomes" id="UP000199230"/>
    </source>
</evidence>